<dbReference type="Proteomes" id="UP001596142">
    <property type="component" value="Unassembled WGS sequence"/>
</dbReference>
<dbReference type="EMBL" id="JBHSOZ010000008">
    <property type="protein sequence ID" value="MFC5713896.1"/>
    <property type="molecule type" value="Genomic_DNA"/>
</dbReference>
<evidence type="ECO:0000313" key="2">
    <source>
        <dbReference type="Proteomes" id="UP001596142"/>
    </source>
</evidence>
<reference evidence="2" key="1">
    <citation type="journal article" date="2019" name="Int. J. Syst. Evol. Microbiol.">
        <title>The Global Catalogue of Microorganisms (GCM) 10K type strain sequencing project: providing services to taxonomists for standard genome sequencing and annotation.</title>
        <authorList>
            <consortium name="The Broad Institute Genomics Platform"/>
            <consortium name="The Broad Institute Genome Sequencing Center for Infectious Disease"/>
            <person name="Wu L."/>
            <person name="Ma J."/>
        </authorList>
    </citation>
    <scope>NUCLEOTIDE SEQUENCE [LARGE SCALE GENOMIC DNA]</scope>
    <source>
        <strain evidence="2">CECT 7184</strain>
    </source>
</reference>
<dbReference type="InterPro" id="IPR019618">
    <property type="entry name" value="Spore_germination_GerPA"/>
</dbReference>
<name>A0ABW0YP10_9BACI</name>
<comment type="caution">
    <text evidence="1">The sequence shown here is derived from an EMBL/GenBank/DDBJ whole genome shotgun (WGS) entry which is preliminary data.</text>
</comment>
<proteinExistence type="predicted"/>
<protein>
    <submittedName>
        <fullName evidence="1">Spore germination protein</fullName>
    </submittedName>
</protein>
<dbReference type="RefSeq" id="WP_054635933.1">
    <property type="nucleotide sequence ID" value="NZ_JBHSOZ010000008.1"/>
</dbReference>
<dbReference type="Pfam" id="PF10676">
    <property type="entry name" value="gerPA"/>
    <property type="match status" value="1"/>
</dbReference>
<gene>
    <name evidence="1" type="ORF">ACFPU1_14090</name>
</gene>
<organism evidence="1 2">
    <name type="scientific">Thalassorhabdus alkalitolerans</name>
    <dbReference type="NCBI Taxonomy" id="2282697"/>
    <lineage>
        <taxon>Bacteria</taxon>
        <taxon>Bacillati</taxon>
        <taxon>Bacillota</taxon>
        <taxon>Bacilli</taxon>
        <taxon>Bacillales</taxon>
        <taxon>Bacillaceae</taxon>
        <taxon>Thalassorhabdus</taxon>
    </lineage>
</organism>
<evidence type="ECO:0000313" key="1">
    <source>
        <dbReference type="EMBL" id="MFC5713896.1"/>
    </source>
</evidence>
<keyword evidence="2" id="KW-1185">Reference proteome</keyword>
<sequence length="84" mass="9050">MPVINNIFNIKINNISSNASVNFGNAVHEGHNVNDKSQGTNTAIGDLSPLSAWNKNQLLDPDVNDMVANEPEFLTKSVNSAKSI</sequence>
<accession>A0ABW0YP10</accession>